<dbReference type="GO" id="GO:0045144">
    <property type="term" value="P:meiotic sister chromatid segregation"/>
    <property type="evidence" value="ECO:0007669"/>
    <property type="project" value="InterPro"/>
</dbReference>
<keyword evidence="2" id="KW-1185">Reference proteome</keyword>
<dbReference type="PANTHER" id="PTHR34373">
    <property type="entry name" value="SHUGOSHIN 2"/>
    <property type="match status" value="1"/>
</dbReference>
<accession>A0A2I0AB55</accession>
<evidence type="ECO:0000313" key="2">
    <source>
        <dbReference type="Proteomes" id="UP000236161"/>
    </source>
</evidence>
<dbReference type="GO" id="GO:0000775">
    <property type="term" value="C:chromosome, centromeric region"/>
    <property type="evidence" value="ECO:0007669"/>
    <property type="project" value="InterPro"/>
</dbReference>
<name>A0A2I0AB55_9ASPA</name>
<reference evidence="1 2" key="1">
    <citation type="journal article" date="2017" name="Nature">
        <title>The Apostasia genome and the evolution of orchids.</title>
        <authorList>
            <person name="Zhang G.Q."/>
            <person name="Liu K.W."/>
            <person name="Li Z."/>
            <person name="Lohaus R."/>
            <person name="Hsiao Y.Y."/>
            <person name="Niu S.C."/>
            <person name="Wang J.Y."/>
            <person name="Lin Y.C."/>
            <person name="Xu Q."/>
            <person name="Chen L.J."/>
            <person name="Yoshida K."/>
            <person name="Fujiwara S."/>
            <person name="Wang Z.W."/>
            <person name="Zhang Y.Q."/>
            <person name="Mitsuda N."/>
            <person name="Wang M."/>
            <person name="Liu G.H."/>
            <person name="Pecoraro L."/>
            <person name="Huang H.X."/>
            <person name="Xiao X.J."/>
            <person name="Lin M."/>
            <person name="Wu X.Y."/>
            <person name="Wu W.L."/>
            <person name="Chen Y.Y."/>
            <person name="Chang S.B."/>
            <person name="Sakamoto S."/>
            <person name="Ohme-Takagi M."/>
            <person name="Yagi M."/>
            <person name="Zeng S.J."/>
            <person name="Shen C.Y."/>
            <person name="Yeh C.M."/>
            <person name="Luo Y.B."/>
            <person name="Tsai W.C."/>
            <person name="Van de Peer Y."/>
            <person name="Liu Z.J."/>
        </authorList>
    </citation>
    <scope>NUCLEOTIDE SEQUENCE [LARGE SCALE GENOMIC DNA]</scope>
    <source>
        <strain evidence="2">cv. Shenzhen</strain>
        <tissue evidence="1">Stem</tissue>
    </source>
</reference>
<protein>
    <submittedName>
        <fullName evidence="1">Shugoshin-1</fullName>
    </submittedName>
</protein>
<proteinExistence type="predicted"/>
<gene>
    <name evidence="1" type="primary">SGO1</name>
    <name evidence="1" type="ORF">AXF42_Ash001764</name>
</gene>
<dbReference type="STRING" id="1088818.A0A2I0AB55"/>
<dbReference type="Proteomes" id="UP000236161">
    <property type="component" value="Unassembled WGS sequence"/>
</dbReference>
<dbReference type="PANTHER" id="PTHR34373:SF9">
    <property type="entry name" value="SHUGOSHIN 2"/>
    <property type="match status" value="1"/>
</dbReference>
<evidence type="ECO:0000313" key="1">
    <source>
        <dbReference type="EMBL" id="PKA52783.1"/>
    </source>
</evidence>
<organism evidence="1 2">
    <name type="scientific">Apostasia shenzhenica</name>
    <dbReference type="NCBI Taxonomy" id="1088818"/>
    <lineage>
        <taxon>Eukaryota</taxon>
        <taxon>Viridiplantae</taxon>
        <taxon>Streptophyta</taxon>
        <taxon>Embryophyta</taxon>
        <taxon>Tracheophyta</taxon>
        <taxon>Spermatophyta</taxon>
        <taxon>Magnoliopsida</taxon>
        <taxon>Liliopsida</taxon>
        <taxon>Asparagales</taxon>
        <taxon>Orchidaceae</taxon>
        <taxon>Apostasioideae</taxon>
        <taxon>Apostasia</taxon>
    </lineage>
</organism>
<dbReference type="InterPro" id="IPR044693">
    <property type="entry name" value="SGO_plant"/>
</dbReference>
<dbReference type="OrthoDB" id="770508at2759"/>
<dbReference type="EMBL" id="KZ452001">
    <property type="protein sequence ID" value="PKA52783.1"/>
    <property type="molecule type" value="Genomic_DNA"/>
</dbReference>
<dbReference type="GO" id="GO:0034090">
    <property type="term" value="P:maintenance of meiotic sister chromatid cohesion"/>
    <property type="evidence" value="ECO:0007669"/>
    <property type="project" value="InterPro"/>
</dbReference>
<dbReference type="AlphaFoldDB" id="A0A2I0AB55"/>
<sequence length="193" mass="22200">MRKRLSDVTNLCTNVAAERLVLSFEGNGNDESRMIAEGYIAKILKENNALKRALVERNKVIETTDAELKKLRLMLTKTNQQNWQIAQSHSNMLAELNLAKNRLISAEHELACSSAALRIKTLEVEEQKKFSKLNKPQHKISSKQLINCYLPIMIRQMIRMKLEGNFCGENLLAHKLKLPNEVRFYSSKKTQNF</sequence>